<proteinExistence type="predicted"/>
<feature type="region of interest" description="Disordered" evidence="2">
    <location>
        <begin position="214"/>
        <end position="253"/>
    </location>
</feature>
<feature type="compositionally biased region" description="Low complexity" evidence="2">
    <location>
        <begin position="242"/>
        <end position="253"/>
    </location>
</feature>
<evidence type="ECO:0000256" key="1">
    <source>
        <dbReference type="SAM" id="Coils"/>
    </source>
</evidence>
<dbReference type="RefSeq" id="WP_160553023.1">
    <property type="nucleotide sequence ID" value="NZ_CP047650.1"/>
</dbReference>
<accession>A0A857J8A5</accession>
<gene>
    <name evidence="3" type="ORF">GT347_15415</name>
</gene>
<dbReference type="KEGG" id="xyk:GT347_15415"/>
<keyword evidence="4" id="KW-1185">Reference proteome</keyword>
<dbReference type="AlphaFoldDB" id="A0A857J8A5"/>
<evidence type="ECO:0000256" key="2">
    <source>
        <dbReference type="SAM" id="MobiDB-lite"/>
    </source>
</evidence>
<dbReference type="Proteomes" id="UP000464787">
    <property type="component" value="Chromosome"/>
</dbReference>
<feature type="compositionally biased region" description="Acidic residues" evidence="2">
    <location>
        <begin position="214"/>
        <end position="226"/>
    </location>
</feature>
<reference evidence="3 4" key="1">
    <citation type="submission" date="2020-01" db="EMBL/GenBank/DDBJ databases">
        <title>Genome sequencing of strain KACC 21265.</title>
        <authorList>
            <person name="Heo J."/>
            <person name="Kim S.-J."/>
            <person name="Kim J.-S."/>
            <person name="Hong S.-B."/>
            <person name="Kwon S.-W."/>
        </authorList>
    </citation>
    <scope>NUCLEOTIDE SEQUENCE [LARGE SCALE GENOMIC DNA]</scope>
    <source>
        <strain evidence="3 4">KACC 21265</strain>
    </source>
</reference>
<evidence type="ECO:0000313" key="4">
    <source>
        <dbReference type="Proteomes" id="UP000464787"/>
    </source>
</evidence>
<protein>
    <submittedName>
        <fullName evidence="3">Uncharacterized protein</fullName>
    </submittedName>
</protein>
<evidence type="ECO:0000313" key="3">
    <source>
        <dbReference type="EMBL" id="QHI99242.1"/>
    </source>
</evidence>
<feature type="coiled-coil region" evidence="1">
    <location>
        <begin position="68"/>
        <end position="103"/>
    </location>
</feature>
<organism evidence="3 4">
    <name type="scientific">Xylophilus rhododendri</name>
    <dbReference type="NCBI Taxonomy" id="2697032"/>
    <lineage>
        <taxon>Bacteria</taxon>
        <taxon>Pseudomonadati</taxon>
        <taxon>Pseudomonadota</taxon>
        <taxon>Betaproteobacteria</taxon>
        <taxon>Burkholderiales</taxon>
        <taxon>Xylophilus</taxon>
    </lineage>
</organism>
<keyword evidence="1" id="KW-0175">Coiled coil</keyword>
<dbReference type="EMBL" id="CP047650">
    <property type="protein sequence ID" value="QHI99242.1"/>
    <property type="molecule type" value="Genomic_DNA"/>
</dbReference>
<sequence>MADKQLDESTWKAFASKRELKGADLQKALAALAAAEKKGPQGVDAALDAVDKQIGLLQKEHKADKDVVKQLEAMKKASEADRKEAAKQAKAAAASAAEDEEEDTPVLLTTKMIPLVRQLKKGDVSMHAMIGTAGRNTAVLIMRKPIGIPRRKLLAEALDATGGAKYVVGECLWEAGALTFVLKTQAAGMAKRLRAALLAQTELRLKVRVRGEDPADIDEDGEDEEDAKPAATQKAAEKPAEKPAAAETAEPPHAALYRQRLDELHKRMADALKAQHPESNKLRAVSGFAEGKAEAGDFAGAEKALDMLQKLLEQPAATPEGADKAALDAALDGWRKARAGVLAQLKDMADELKEDRGEDPDDELARDAELEVNAVMKQLTAEPRTLQQVNELTRWVTQDDVVTDVDAYVGNVRAPLTTALAALRQAFGQPA</sequence>
<name>A0A857J8A5_9BURK</name>